<evidence type="ECO:0000256" key="8">
    <source>
        <dbReference type="ARBA" id="ARBA00022989"/>
    </source>
</evidence>
<dbReference type="Gene3D" id="6.10.340.10">
    <property type="match status" value="1"/>
</dbReference>
<dbReference type="RefSeq" id="WP_011731945.1">
    <property type="nucleotide sequence ID" value="NZ_AACCWO020000013.1"/>
</dbReference>
<evidence type="ECO:0000256" key="9">
    <source>
        <dbReference type="ARBA" id="ARBA00023136"/>
    </source>
</evidence>
<keyword evidence="5" id="KW-0808">Transferase</keyword>
<keyword evidence="8" id="KW-1133">Transmembrane helix</keyword>
<dbReference type="InterPro" id="IPR003594">
    <property type="entry name" value="HATPase_dom"/>
</dbReference>
<dbReference type="PANTHER" id="PTHR45528:SF12">
    <property type="entry name" value="SENSOR HISTIDINE KINASE ARSS"/>
    <property type="match status" value="1"/>
</dbReference>
<dbReference type="Gene3D" id="1.10.287.130">
    <property type="match status" value="1"/>
</dbReference>
<comment type="catalytic activity">
    <reaction evidence="1">
        <text>ATP + protein L-histidine = ADP + protein N-phospho-L-histidine.</text>
        <dbReference type="EC" id="2.7.13.3"/>
    </reaction>
</comment>
<dbReference type="InterPro" id="IPR003660">
    <property type="entry name" value="HAMP_dom"/>
</dbReference>
<evidence type="ECO:0000313" key="11">
    <source>
        <dbReference type="Proteomes" id="UP000535509"/>
    </source>
</evidence>
<sequence>MKFSSIFYTITLIFAIATTSIFLAFLWLMDYDKQNYTRELNTKYSVVARATLLYMSELIDENEYKSQIQNFEMPEIKNQKLKSEILTNASILEEISADIGSSAILFFKKRNYLKIVHKDTTLLLQDNNYQPYRYDIIKVIFGLVFFILLITYIFIIRKIKPLRKLKRQIDKFASGNLNIKNVSTGNDEISEVADAFYNAVMQIKSLNQSRQLFLRNIMHELKTPITKGRITAEMIEKTKNQERLINVFERLESLINEFAALERVTSGIAIENSKLYKVVDIIDEAADIAMAEKSLITINAIDDVSINGDFKLLSIAFKNMIDNGIKYSDDKHINITITNKNIKFITKGDKLEQELNYYIEPFTQGSNAKKSFGLGLYIVDNILKSHNLNLEYCYKNGLNIFIFNGLKPQI</sequence>
<name>A0A5L4XGL8_CAMFE</name>
<comment type="subcellular location">
    <subcellularLocation>
        <location evidence="2">Membrane</location>
        <topology evidence="2">Multi-pass membrane protein</topology>
    </subcellularLocation>
</comment>
<dbReference type="EMBL" id="AABTCC010000006">
    <property type="protein sequence ID" value="EAI8858801.1"/>
    <property type="molecule type" value="Genomic_DNA"/>
</dbReference>
<dbReference type="SMART" id="SM00388">
    <property type="entry name" value="HisKA"/>
    <property type="match status" value="1"/>
</dbReference>
<dbReference type="PROSITE" id="PS50109">
    <property type="entry name" value="HIS_KIN"/>
    <property type="match status" value="1"/>
</dbReference>
<dbReference type="GO" id="GO:0000155">
    <property type="term" value="F:phosphorelay sensor kinase activity"/>
    <property type="evidence" value="ECO:0007669"/>
    <property type="project" value="InterPro"/>
</dbReference>
<proteinExistence type="predicted"/>
<dbReference type="PROSITE" id="PS50885">
    <property type="entry name" value="HAMP"/>
    <property type="match status" value="1"/>
</dbReference>
<dbReference type="NCBIfam" id="NF038389">
    <property type="entry name" value="ArsS_fam_HK"/>
    <property type="match status" value="1"/>
</dbReference>
<dbReference type="SUPFAM" id="SSF158472">
    <property type="entry name" value="HAMP domain-like"/>
    <property type="match status" value="1"/>
</dbReference>
<dbReference type="Gene3D" id="3.30.565.10">
    <property type="entry name" value="Histidine kinase-like ATPase, C-terminal domain"/>
    <property type="match status" value="1"/>
</dbReference>
<evidence type="ECO:0000256" key="3">
    <source>
        <dbReference type="ARBA" id="ARBA00012438"/>
    </source>
</evidence>
<evidence type="ECO:0000256" key="7">
    <source>
        <dbReference type="ARBA" id="ARBA00022777"/>
    </source>
</evidence>
<keyword evidence="11" id="KW-1185">Reference proteome</keyword>
<dbReference type="Proteomes" id="UP000535509">
    <property type="component" value="Unassembled WGS sequence"/>
</dbReference>
<evidence type="ECO:0000256" key="4">
    <source>
        <dbReference type="ARBA" id="ARBA00022553"/>
    </source>
</evidence>
<dbReference type="InterPro" id="IPR005467">
    <property type="entry name" value="His_kinase_dom"/>
</dbReference>
<comment type="caution">
    <text evidence="10">The sequence shown here is derived from an EMBL/GenBank/DDBJ whole genome shotgun (WGS) entry which is preliminary data.</text>
</comment>
<keyword evidence="4" id="KW-0597">Phosphoprotein</keyword>
<evidence type="ECO:0000256" key="6">
    <source>
        <dbReference type="ARBA" id="ARBA00022692"/>
    </source>
</evidence>
<evidence type="ECO:0000313" key="10">
    <source>
        <dbReference type="EMBL" id="EAI8858801.1"/>
    </source>
</evidence>
<dbReference type="CDD" id="cd00082">
    <property type="entry name" value="HisKA"/>
    <property type="match status" value="1"/>
</dbReference>
<evidence type="ECO:0000256" key="1">
    <source>
        <dbReference type="ARBA" id="ARBA00000085"/>
    </source>
</evidence>
<dbReference type="InterPro" id="IPR003661">
    <property type="entry name" value="HisK_dim/P_dom"/>
</dbReference>
<evidence type="ECO:0000256" key="5">
    <source>
        <dbReference type="ARBA" id="ARBA00022679"/>
    </source>
</evidence>
<accession>A0A5L4XGL8</accession>
<organism evidence="10 11">
    <name type="scientific">Campylobacter fetus</name>
    <dbReference type="NCBI Taxonomy" id="196"/>
    <lineage>
        <taxon>Bacteria</taxon>
        <taxon>Pseudomonadati</taxon>
        <taxon>Campylobacterota</taxon>
        <taxon>Epsilonproteobacteria</taxon>
        <taxon>Campylobacterales</taxon>
        <taxon>Campylobacteraceae</taxon>
        <taxon>Campylobacter</taxon>
    </lineage>
</organism>
<keyword evidence="7 10" id="KW-0418">Kinase</keyword>
<dbReference type="OMA" id="VSCKSKQ"/>
<dbReference type="SUPFAM" id="SSF47384">
    <property type="entry name" value="Homodimeric domain of signal transducing histidine kinase"/>
    <property type="match status" value="1"/>
</dbReference>
<dbReference type="EC" id="2.7.13.3" evidence="3"/>
<protein>
    <recommendedName>
        <fullName evidence="3">histidine kinase</fullName>
        <ecNumber evidence="3">2.7.13.3</ecNumber>
    </recommendedName>
</protein>
<dbReference type="AlphaFoldDB" id="A0A5L4XGL8"/>
<keyword evidence="6" id="KW-0812">Transmembrane</keyword>
<dbReference type="SUPFAM" id="SSF55874">
    <property type="entry name" value="ATPase domain of HSP90 chaperone/DNA topoisomerase II/histidine kinase"/>
    <property type="match status" value="1"/>
</dbReference>
<dbReference type="InterPro" id="IPR036890">
    <property type="entry name" value="HATPase_C_sf"/>
</dbReference>
<dbReference type="PANTHER" id="PTHR45528">
    <property type="entry name" value="SENSOR HISTIDINE KINASE CPXA"/>
    <property type="match status" value="1"/>
</dbReference>
<dbReference type="Pfam" id="PF00512">
    <property type="entry name" value="HisKA"/>
    <property type="match status" value="1"/>
</dbReference>
<dbReference type="InterPro" id="IPR047994">
    <property type="entry name" value="ArsS-like"/>
</dbReference>
<dbReference type="GeneID" id="61064601"/>
<gene>
    <name evidence="10" type="ORF">CX802_02930</name>
</gene>
<dbReference type="Pfam" id="PF00672">
    <property type="entry name" value="HAMP"/>
    <property type="match status" value="1"/>
</dbReference>
<dbReference type="InterPro" id="IPR050398">
    <property type="entry name" value="HssS/ArlS-like"/>
</dbReference>
<dbReference type="InterPro" id="IPR036097">
    <property type="entry name" value="HisK_dim/P_sf"/>
</dbReference>
<evidence type="ECO:0000256" key="2">
    <source>
        <dbReference type="ARBA" id="ARBA00004141"/>
    </source>
</evidence>
<dbReference type="Pfam" id="PF02518">
    <property type="entry name" value="HATPase_c"/>
    <property type="match status" value="1"/>
</dbReference>
<reference evidence="10 11" key="1">
    <citation type="submission" date="2018-06" db="EMBL/GenBank/DDBJ databases">
        <authorList>
            <consortium name="PulseNet: The National Subtyping Network for Foodborne Disease Surveillance"/>
            <person name="Tarr C.L."/>
            <person name="Trees E."/>
            <person name="Katz L.S."/>
            <person name="Carleton-Romer H.A."/>
            <person name="Stroika S."/>
            <person name="Kucerova Z."/>
            <person name="Roache K.F."/>
            <person name="Sabol A.L."/>
            <person name="Besser J."/>
            <person name="Gerner-Smidt P."/>
        </authorList>
    </citation>
    <scope>NUCLEOTIDE SEQUENCE [LARGE SCALE GENOMIC DNA]</scope>
    <source>
        <strain evidence="10 11">PNUSAC001503</strain>
    </source>
</reference>
<dbReference type="GO" id="GO:0016020">
    <property type="term" value="C:membrane"/>
    <property type="evidence" value="ECO:0007669"/>
    <property type="project" value="UniProtKB-SubCell"/>
</dbReference>
<dbReference type="CDD" id="cd06225">
    <property type="entry name" value="HAMP"/>
    <property type="match status" value="1"/>
</dbReference>
<keyword evidence="9" id="KW-0472">Membrane</keyword>